<keyword evidence="2" id="KW-1185">Reference proteome</keyword>
<evidence type="ECO:0000313" key="2">
    <source>
        <dbReference type="Proteomes" id="UP001281147"/>
    </source>
</evidence>
<reference evidence="1" key="1">
    <citation type="submission" date="2023-07" db="EMBL/GenBank/DDBJ databases">
        <title>Black Yeasts Isolated from many extreme environments.</title>
        <authorList>
            <person name="Coleine C."/>
            <person name="Stajich J.E."/>
            <person name="Selbmann L."/>
        </authorList>
    </citation>
    <scope>NUCLEOTIDE SEQUENCE</scope>
    <source>
        <strain evidence="1">CCFEE 5714</strain>
    </source>
</reference>
<sequence length="632" mass="71552">MATLHSSVAATLDSLDDNVLQCIFDFIHARAHLKKCQLVNKKFHRLTLARLYRCIDVNVGGTKPTVQHQRLLENQGFGCIRELSFFPPLTGKLHPALHHWVVASLAPQLQKGQLERLTWHYKQTPLDLFRSLVPRQLNNCVIQIGAHVNPSDHFASSDVFEELSPVGAPKLKELELRPDTVDSALAGGKVLEKLPINDLLVDGIGWKEGDAHREDIDDSSKIRDKLTEALFKYQYLDVPPALRTKSSGLRFLQLTDVNLRFVRDTWFSYLELKHLSFLYIGYCHHADIFLTELMRTEPPQLRDFILIHTLWAEDRTLIELEDFLNMTKGRLRRLDLCLRNIGNHRLDLQSINKHRATLEHLLIDMVSPATGQPEATVYRGFSRDELNQLLAGCEKLSQLAVALPQVSCIYRPGELFFSNEDFAGAFAAIIFNVSLTTLNITNFPMEYPLLATAAYYSFVKPQLQRLATDLFLRAKSNTMAQKKQRLEILAWGVRDRNLIFPLPKYFVLAEVKCLYETRHIAQPVRLRDLDNDNMDVQILDHGWRTFDKELRAIVDDHPYWIDDEVRLEEAEDQAAAAIARNLRVGPPDEAADEEDHEVDEAAAGDVGGGDGAADGAADMDLAATGNQDDGEP</sequence>
<protein>
    <submittedName>
        <fullName evidence="1">Uncharacterized protein</fullName>
    </submittedName>
</protein>
<dbReference type="EMBL" id="JAUTXU010000153">
    <property type="protein sequence ID" value="KAK3703318.1"/>
    <property type="molecule type" value="Genomic_DNA"/>
</dbReference>
<organism evidence="1 2">
    <name type="scientific">Vermiconidia calcicola</name>
    <dbReference type="NCBI Taxonomy" id="1690605"/>
    <lineage>
        <taxon>Eukaryota</taxon>
        <taxon>Fungi</taxon>
        <taxon>Dikarya</taxon>
        <taxon>Ascomycota</taxon>
        <taxon>Pezizomycotina</taxon>
        <taxon>Dothideomycetes</taxon>
        <taxon>Dothideomycetidae</taxon>
        <taxon>Mycosphaerellales</taxon>
        <taxon>Extremaceae</taxon>
        <taxon>Vermiconidia</taxon>
    </lineage>
</organism>
<name>A0ACC3MUI4_9PEZI</name>
<accession>A0ACC3MUI4</accession>
<gene>
    <name evidence="1" type="ORF">LTR37_014530</name>
</gene>
<proteinExistence type="predicted"/>
<comment type="caution">
    <text evidence="1">The sequence shown here is derived from an EMBL/GenBank/DDBJ whole genome shotgun (WGS) entry which is preliminary data.</text>
</comment>
<evidence type="ECO:0000313" key="1">
    <source>
        <dbReference type="EMBL" id="KAK3703318.1"/>
    </source>
</evidence>
<dbReference type="Proteomes" id="UP001281147">
    <property type="component" value="Unassembled WGS sequence"/>
</dbReference>